<dbReference type="InterPro" id="IPR005117">
    <property type="entry name" value="NiRdtase/SiRdtase_haem-b_fer"/>
</dbReference>
<reference evidence="12" key="1">
    <citation type="journal article" date="2019" name="Int. J. Syst. Evol. Microbiol.">
        <title>The Global Catalogue of Microorganisms (GCM) 10K type strain sequencing project: providing services to taxonomists for standard genome sequencing and annotation.</title>
        <authorList>
            <consortium name="The Broad Institute Genomics Platform"/>
            <consortium name="The Broad Institute Genome Sequencing Center for Infectious Disease"/>
            <person name="Wu L."/>
            <person name="Ma J."/>
        </authorList>
    </citation>
    <scope>NUCLEOTIDE SEQUENCE [LARGE SCALE GENOMIC DNA]</scope>
    <source>
        <strain evidence="12">KCTC 23707</strain>
    </source>
</reference>
<dbReference type="RefSeq" id="WP_378796545.1">
    <property type="nucleotide sequence ID" value="NZ_JBHUER010000001.1"/>
</dbReference>
<dbReference type="PANTHER" id="PTHR32439">
    <property type="entry name" value="FERREDOXIN--NITRITE REDUCTASE, CHLOROPLASTIC"/>
    <property type="match status" value="1"/>
</dbReference>
<evidence type="ECO:0000259" key="9">
    <source>
        <dbReference type="Pfam" id="PF01077"/>
    </source>
</evidence>
<dbReference type="InterPro" id="IPR045854">
    <property type="entry name" value="NO2/SO3_Rdtase_4Fe4S_sf"/>
</dbReference>
<keyword evidence="12" id="KW-1185">Reference proteome</keyword>
<feature type="domain" description="Nitrite/Sulfite reductase ferredoxin-like" evidence="10">
    <location>
        <begin position="372"/>
        <end position="436"/>
    </location>
</feature>
<organism evidence="11 12">
    <name type="scientific">Methylopila henanensis</name>
    <dbReference type="NCBI Taxonomy" id="873516"/>
    <lineage>
        <taxon>Bacteria</taxon>
        <taxon>Pseudomonadati</taxon>
        <taxon>Pseudomonadota</taxon>
        <taxon>Alphaproteobacteria</taxon>
        <taxon>Hyphomicrobiales</taxon>
        <taxon>Methylopilaceae</taxon>
        <taxon>Methylopila</taxon>
    </lineage>
</organism>
<keyword evidence="6" id="KW-0408">Iron</keyword>
<feature type="domain" description="Nitrite/sulphite reductase 4Fe-4S" evidence="9">
    <location>
        <begin position="190"/>
        <end position="348"/>
    </location>
</feature>
<dbReference type="InterPro" id="IPR006067">
    <property type="entry name" value="NO2/SO3_Rdtase_4Fe4S_dom"/>
</dbReference>
<dbReference type="InterPro" id="IPR006066">
    <property type="entry name" value="NO2/SO3_Rdtase_FeS/sirohaem_BS"/>
</dbReference>
<dbReference type="SUPFAM" id="SSF56014">
    <property type="entry name" value="Nitrite and sulphite reductase 4Fe-4S domain-like"/>
    <property type="match status" value="2"/>
</dbReference>
<evidence type="ECO:0000256" key="5">
    <source>
        <dbReference type="ARBA" id="ARBA00023002"/>
    </source>
</evidence>
<feature type="region of interest" description="Disordered" evidence="8">
    <location>
        <begin position="28"/>
        <end position="49"/>
    </location>
</feature>
<dbReference type="InterPro" id="IPR012798">
    <property type="entry name" value="Cbl_synth_CobG-like"/>
</dbReference>
<evidence type="ECO:0000256" key="4">
    <source>
        <dbReference type="ARBA" id="ARBA00022723"/>
    </source>
</evidence>
<dbReference type="Gene3D" id="3.90.480.10">
    <property type="entry name" value="Sulfite Reductase Hemoprotein,Domain 2"/>
    <property type="match status" value="1"/>
</dbReference>
<dbReference type="PANTHER" id="PTHR32439:SF0">
    <property type="entry name" value="FERREDOXIN--NITRITE REDUCTASE, CHLOROPLASTIC"/>
    <property type="match status" value="1"/>
</dbReference>
<dbReference type="Pfam" id="PF03460">
    <property type="entry name" value="NIR_SIR_ferr"/>
    <property type="match status" value="2"/>
</dbReference>
<dbReference type="PROSITE" id="PS00365">
    <property type="entry name" value="NIR_SIR"/>
    <property type="match status" value="1"/>
</dbReference>
<keyword evidence="4" id="KW-0479">Metal-binding</keyword>
<feature type="compositionally biased region" description="Gly residues" evidence="8">
    <location>
        <begin position="28"/>
        <end position="37"/>
    </location>
</feature>
<evidence type="ECO:0000256" key="8">
    <source>
        <dbReference type="SAM" id="MobiDB-lite"/>
    </source>
</evidence>
<evidence type="ECO:0000313" key="12">
    <source>
        <dbReference type="Proteomes" id="UP001597308"/>
    </source>
</evidence>
<name>A0ABW4K3H5_9HYPH</name>
<evidence type="ECO:0000256" key="1">
    <source>
        <dbReference type="ARBA" id="ARBA00010429"/>
    </source>
</evidence>
<dbReference type="InterPro" id="IPR051329">
    <property type="entry name" value="NIR_SIR_4Fe-4S"/>
</dbReference>
<gene>
    <name evidence="11" type="ORF">ACFSCV_02165</name>
</gene>
<evidence type="ECO:0000256" key="2">
    <source>
        <dbReference type="ARBA" id="ARBA00022485"/>
    </source>
</evidence>
<sequence>MSGDFSPDQKRYLEGFVSGVQAVRGSRGAPGFGGSAPFGGAAPAAEAEPTGPDAIHLKAMAAQEKAGKKLVPQEKAKREEHPFDAYARFKDMAEKGQFAKQLDDFRIRFHGLFYVGPTQDAYMCRLRIHNGVLKAWQFRAVADLSEQYAGGFTHVTTRANLQAREISAANGIPFIEGLVDAGLTAKGSGADNIRNVTGTPTAGVDPQELLDTRPYAKEWHHHILNDRSLYGLPRKFNVAFDGAGRIAALEDTNDIGFQAVEVKDGFGVAPGVCWRLALGGITGHKDFARDTGVIVPLDKAIKVADAIVRVFIASGDRSDRNKARLKYVLDAWGFDKFLAEVEKTLGWTLTRVPPDAVAPRPESDRLAHIGVHPQKQPGLNWVGVVLPLGKLTCGQMRSLADLSERYGDGDVRLTVWQNLLISGVKDADVAAFEQTVADIGLATSASNVRAGLVACTGNRGCKFAASDTKGFADLIANHVDGIGLAVDTPVNIHVTGCHNSCAQHYIGDIGLIGAKVPINDEDTVEGFHLHVGGGFGSDATIGRELLRDVKGEDCPAVVEKMLRGYLAKRDGAETFAAFTRRHEIDALKSLFELETA</sequence>
<evidence type="ECO:0000256" key="3">
    <source>
        <dbReference type="ARBA" id="ARBA00022617"/>
    </source>
</evidence>
<keyword evidence="5" id="KW-0560">Oxidoreductase</keyword>
<feature type="domain" description="Nitrite/Sulfite reductase ferredoxin-like" evidence="10">
    <location>
        <begin position="119"/>
        <end position="170"/>
    </location>
</feature>
<dbReference type="InterPro" id="IPR036136">
    <property type="entry name" value="Nit/Sulf_reduc_fer-like_dom_sf"/>
</dbReference>
<evidence type="ECO:0000259" key="10">
    <source>
        <dbReference type="Pfam" id="PF03460"/>
    </source>
</evidence>
<dbReference type="PRINTS" id="PR00397">
    <property type="entry name" value="SIROHAEM"/>
</dbReference>
<proteinExistence type="inferred from homology"/>
<dbReference type="Proteomes" id="UP001597308">
    <property type="component" value="Unassembled WGS sequence"/>
</dbReference>
<keyword evidence="3" id="KW-0349">Heme</keyword>
<feature type="domain" description="Nitrite/sulphite reductase 4Fe-4S" evidence="9">
    <location>
        <begin position="452"/>
        <end position="574"/>
    </location>
</feature>
<dbReference type="NCBIfam" id="NF007126">
    <property type="entry name" value="PRK09567.1"/>
    <property type="match status" value="1"/>
</dbReference>
<feature type="compositionally biased region" description="Low complexity" evidence="8">
    <location>
        <begin position="38"/>
        <end position="49"/>
    </location>
</feature>
<comment type="similarity">
    <text evidence="1">Belongs to the nitrite and sulfite reductase 4Fe-4S domain family.</text>
</comment>
<keyword evidence="7" id="KW-0411">Iron-sulfur</keyword>
<accession>A0ABW4K3H5</accession>
<dbReference type="Gene3D" id="3.30.413.10">
    <property type="entry name" value="Sulfite Reductase Hemoprotein, domain 1"/>
    <property type="match status" value="2"/>
</dbReference>
<dbReference type="Pfam" id="PF01077">
    <property type="entry name" value="NIR_SIR"/>
    <property type="match status" value="2"/>
</dbReference>
<evidence type="ECO:0000313" key="11">
    <source>
        <dbReference type="EMBL" id="MFD1701799.1"/>
    </source>
</evidence>
<dbReference type="NCBIfam" id="TIGR02435">
    <property type="entry name" value="CobG"/>
    <property type="match status" value="1"/>
</dbReference>
<evidence type="ECO:0000256" key="6">
    <source>
        <dbReference type="ARBA" id="ARBA00023004"/>
    </source>
</evidence>
<comment type="caution">
    <text evidence="11">The sequence shown here is derived from an EMBL/GenBank/DDBJ whole genome shotgun (WGS) entry which is preliminary data.</text>
</comment>
<keyword evidence="2" id="KW-0004">4Fe-4S</keyword>
<dbReference type="EMBL" id="JBHUER010000001">
    <property type="protein sequence ID" value="MFD1701799.1"/>
    <property type="molecule type" value="Genomic_DNA"/>
</dbReference>
<dbReference type="SUPFAM" id="SSF55124">
    <property type="entry name" value="Nitrite/Sulfite reductase N-terminal domain-like"/>
    <property type="match status" value="2"/>
</dbReference>
<evidence type="ECO:0000256" key="7">
    <source>
        <dbReference type="ARBA" id="ARBA00023014"/>
    </source>
</evidence>
<protein>
    <submittedName>
        <fullName evidence="11">NirA family protein</fullName>
    </submittedName>
</protein>